<evidence type="ECO:0000256" key="5">
    <source>
        <dbReference type="ARBA" id="ARBA00022692"/>
    </source>
</evidence>
<evidence type="ECO:0000256" key="7">
    <source>
        <dbReference type="ARBA" id="ARBA00023136"/>
    </source>
</evidence>
<gene>
    <name evidence="12" type="ordered locus">HCH_00344</name>
</gene>
<accession>Q2SQ18</accession>
<evidence type="ECO:0000256" key="3">
    <source>
        <dbReference type="ARBA" id="ARBA00012282"/>
    </source>
</evidence>
<dbReference type="PANTHER" id="PTHR33121:SF70">
    <property type="entry name" value="SIGNALING PROTEIN YKOW"/>
    <property type="match status" value="1"/>
</dbReference>
<dbReference type="InterPro" id="IPR029787">
    <property type="entry name" value="Nucleotide_cyclase"/>
</dbReference>
<dbReference type="CDD" id="cd01949">
    <property type="entry name" value="GGDEF"/>
    <property type="match status" value="1"/>
</dbReference>
<dbReference type="GO" id="GO:0016020">
    <property type="term" value="C:membrane"/>
    <property type="evidence" value="ECO:0007669"/>
    <property type="project" value="UniProtKB-SubCell"/>
</dbReference>
<dbReference type="KEGG" id="hch:HCH_00344"/>
<dbReference type="PROSITE" id="PS50839">
    <property type="entry name" value="CHASE"/>
    <property type="match status" value="1"/>
</dbReference>
<dbReference type="SMART" id="SM01079">
    <property type="entry name" value="CHASE"/>
    <property type="match status" value="1"/>
</dbReference>
<dbReference type="InterPro" id="IPR035919">
    <property type="entry name" value="EAL_sf"/>
</dbReference>
<keyword evidence="6" id="KW-1133">Transmembrane helix</keyword>
<dbReference type="InterPro" id="IPR001633">
    <property type="entry name" value="EAL_dom"/>
</dbReference>
<keyword evidence="5" id="KW-0812">Transmembrane</keyword>
<dbReference type="FunFam" id="3.20.20.450:FF:000001">
    <property type="entry name" value="Cyclic di-GMP phosphodiesterase yahA"/>
    <property type="match status" value="1"/>
</dbReference>
<proteinExistence type="predicted"/>
<evidence type="ECO:0000256" key="4">
    <source>
        <dbReference type="ARBA" id="ARBA00022636"/>
    </source>
</evidence>
<keyword evidence="7" id="KW-0472">Membrane</keyword>
<evidence type="ECO:0000256" key="8">
    <source>
        <dbReference type="ARBA" id="ARBA00051114"/>
    </source>
</evidence>
<dbReference type="Gene3D" id="3.20.20.450">
    <property type="entry name" value="EAL domain"/>
    <property type="match status" value="1"/>
</dbReference>
<dbReference type="Pfam" id="PF03924">
    <property type="entry name" value="CHASE"/>
    <property type="match status" value="1"/>
</dbReference>
<dbReference type="eggNOG" id="COG3452">
    <property type="taxonomic scope" value="Bacteria"/>
</dbReference>
<reference evidence="12 13" key="1">
    <citation type="journal article" date="2005" name="Nucleic Acids Res.">
        <title>Genomic blueprint of Hahella chejuensis, a marine microbe producing an algicidal agent.</title>
        <authorList>
            <person name="Jeong H."/>
            <person name="Yim J.H."/>
            <person name="Lee C."/>
            <person name="Choi S.-H."/>
            <person name="Park Y.K."/>
            <person name="Yoon S.H."/>
            <person name="Hur C.-G."/>
            <person name="Kang H.-Y."/>
            <person name="Kim D."/>
            <person name="Lee H.H."/>
            <person name="Park K.H."/>
            <person name="Park S.-H."/>
            <person name="Park H.-S."/>
            <person name="Lee H.K."/>
            <person name="Oh T.K."/>
            <person name="Kim J.F."/>
        </authorList>
    </citation>
    <scope>NUCLEOTIDE SEQUENCE [LARGE SCALE GENOMIC DNA]</scope>
    <source>
        <strain evidence="12 13">KCTC 2396</strain>
    </source>
</reference>
<dbReference type="Gene3D" id="3.30.450.350">
    <property type="entry name" value="CHASE domain"/>
    <property type="match status" value="1"/>
</dbReference>
<evidence type="ECO:0000256" key="2">
    <source>
        <dbReference type="ARBA" id="ARBA00004370"/>
    </source>
</evidence>
<feature type="domain" description="EAL" evidence="10">
    <location>
        <begin position="459"/>
        <end position="713"/>
    </location>
</feature>
<dbReference type="Pfam" id="PF00990">
    <property type="entry name" value="GGDEF"/>
    <property type="match status" value="1"/>
</dbReference>
<evidence type="ECO:0000259" key="10">
    <source>
        <dbReference type="PROSITE" id="PS50883"/>
    </source>
</evidence>
<dbReference type="InterPro" id="IPR043128">
    <property type="entry name" value="Rev_trsase/Diguanyl_cyclase"/>
</dbReference>
<dbReference type="SUPFAM" id="SSF55073">
    <property type="entry name" value="Nucleotide cyclase"/>
    <property type="match status" value="1"/>
</dbReference>
<dbReference type="GO" id="GO:0071111">
    <property type="term" value="F:cyclic-guanylate-specific phosphodiesterase activity"/>
    <property type="evidence" value="ECO:0007669"/>
    <property type="project" value="UniProtKB-EC"/>
</dbReference>
<keyword evidence="13" id="KW-1185">Reference proteome</keyword>
<protein>
    <recommendedName>
        <fullName evidence="3">cyclic-guanylate-specific phosphodiesterase</fullName>
        <ecNumber evidence="3">3.1.4.52</ecNumber>
    </recommendedName>
</protein>
<dbReference type="SUPFAM" id="SSF141868">
    <property type="entry name" value="EAL domain-like"/>
    <property type="match status" value="1"/>
</dbReference>
<evidence type="ECO:0000313" key="12">
    <source>
        <dbReference type="EMBL" id="ABC27256.1"/>
    </source>
</evidence>
<dbReference type="AlphaFoldDB" id="Q2SQ18"/>
<name>Q2SQ18_HAHCH</name>
<evidence type="ECO:0000259" key="9">
    <source>
        <dbReference type="PROSITE" id="PS50839"/>
    </source>
</evidence>
<dbReference type="PANTHER" id="PTHR33121">
    <property type="entry name" value="CYCLIC DI-GMP PHOSPHODIESTERASE PDEF"/>
    <property type="match status" value="1"/>
</dbReference>
<dbReference type="InterPro" id="IPR006189">
    <property type="entry name" value="CHASE_dom"/>
</dbReference>
<dbReference type="GO" id="GO:0071732">
    <property type="term" value="P:cellular response to nitric oxide"/>
    <property type="evidence" value="ECO:0007669"/>
    <property type="project" value="UniProtKB-ARBA"/>
</dbReference>
<dbReference type="NCBIfam" id="TIGR00254">
    <property type="entry name" value="GGDEF"/>
    <property type="match status" value="1"/>
</dbReference>
<comment type="catalytic activity">
    <reaction evidence="8">
        <text>3',3'-c-di-GMP + H2O = 5'-phosphoguanylyl(3'-&gt;5')guanosine + H(+)</text>
        <dbReference type="Rhea" id="RHEA:24902"/>
        <dbReference type="ChEBI" id="CHEBI:15377"/>
        <dbReference type="ChEBI" id="CHEBI:15378"/>
        <dbReference type="ChEBI" id="CHEBI:58754"/>
        <dbReference type="ChEBI" id="CHEBI:58805"/>
        <dbReference type="EC" id="3.1.4.52"/>
    </reaction>
    <physiologicalReaction direction="left-to-right" evidence="8">
        <dbReference type="Rhea" id="RHEA:24903"/>
    </physiologicalReaction>
</comment>
<sequence>MTLSLWSRIDIETSERRQHALDYQAEFLSKRITRQFLEQVNALKRLAAYWDHNGGFNKETWRKNAEELHKDFPNFKAIEWTDKNYVIQWIEPMAGNEQALGFNVAFNESRRRALDSARAQGDINSTPVITLQQGGQGVVVYVPISKGENFQGFIVGVFLVEQLLGSLISPREEEHFHVRVYEGDKLIFSNSATDVSPDITAAADWKPLQFSWRLSVQPKSGWLHNYSSPLPAFVMSAGTILSALLAWVCYLAMSLGRQRRSLLSANEALQSEVASRQEVEQTLSHVITHDALTGLPNRSFFQEDLAQAILRAQRANKYLAVMLVDLDQFKKINDTLTHSAGDQLVVALTKRFNTLLENEISIARAGGDEFMMLLENPESVDEVIAIANRIMACMKQPFTLNDEEVFITCSIGIAVYPEGGVSAEDLIRNADAALYRAKAAGRNGYHFYTTGMHAEALKRLELDRWLREAIERNELSLAFQPKVNLKTRDYTGAEVLLRWYRPEQGFISPAEFIPLAEETGLIKELGMWVVRRACQQLSEWRGTPLSHIRLAINLSAIQLEDKELVHKIDNLLREFDVPPRQLEFELTEEVFIQNIESNMAHLNELIKMGFRLSIDDFGVGYSSLAYLKHFPISCIKIDRSFVSQLETNADDRVIINAVIAMAHNLNLSVVAEGVETEAQAAYLQKQGCDEAQGYLFAKPLPPDQLYKLATSLRNGTSLQQG</sequence>
<dbReference type="InterPro" id="IPR042240">
    <property type="entry name" value="CHASE_sf"/>
</dbReference>
<dbReference type="RefSeq" id="WP_011394333.1">
    <property type="nucleotide sequence ID" value="NC_007645.1"/>
</dbReference>
<dbReference type="Pfam" id="PF00563">
    <property type="entry name" value="EAL"/>
    <property type="match status" value="1"/>
</dbReference>
<dbReference type="InterPro" id="IPR050706">
    <property type="entry name" value="Cyclic-di-GMP_PDE-like"/>
</dbReference>
<dbReference type="GO" id="GO:0007165">
    <property type="term" value="P:signal transduction"/>
    <property type="evidence" value="ECO:0007669"/>
    <property type="project" value="UniProtKB-ARBA"/>
</dbReference>
<dbReference type="Gene3D" id="3.30.70.270">
    <property type="match status" value="1"/>
</dbReference>
<organism evidence="12 13">
    <name type="scientific">Hahella chejuensis (strain KCTC 2396)</name>
    <dbReference type="NCBI Taxonomy" id="349521"/>
    <lineage>
        <taxon>Bacteria</taxon>
        <taxon>Pseudomonadati</taxon>
        <taxon>Pseudomonadota</taxon>
        <taxon>Gammaproteobacteria</taxon>
        <taxon>Oceanospirillales</taxon>
        <taxon>Hahellaceae</taxon>
        <taxon>Hahella</taxon>
    </lineage>
</organism>
<keyword evidence="4" id="KW-0973">c-di-GMP</keyword>
<comment type="cofactor">
    <cofactor evidence="1">
        <name>Mg(2+)</name>
        <dbReference type="ChEBI" id="CHEBI:18420"/>
    </cofactor>
</comment>
<feature type="domain" description="GGDEF" evidence="11">
    <location>
        <begin position="317"/>
        <end position="450"/>
    </location>
</feature>
<dbReference type="PROSITE" id="PS50887">
    <property type="entry name" value="GGDEF"/>
    <property type="match status" value="1"/>
</dbReference>
<dbReference type="EMBL" id="CP000155">
    <property type="protein sequence ID" value="ABC27256.1"/>
    <property type="molecule type" value="Genomic_DNA"/>
</dbReference>
<dbReference type="InterPro" id="IPR000160">
    <property type="entry name" value="GGDEF_dom"/>
</dbReference>
<dbReference type="SMART" id="SM00267">
    <property type="entry name" value="GGDEF"/>
    <property type="match status" value="1"/>
</dbReference>
<dbReference type="Proteomes" id="UP000000238">
    <property type="component" value="Chromosome"/>
</dbReference>
<evidence type="ECO:0000256" key="6">
    <source>
        <dbReference type="ARBA" id="ARBA00022989"/>
    </source>
</evidence>
<dbReference type="HOGENOM" id="CLU_000445_70_44_6"/>
<feature type="domain" description="CHASE" evidence="9">
    <location>
        <begin position="82"/>
        <end position="215"/>
    </location>
</feature>
<dbReference type="CDD" id="cd01948">
    <property type="entry name" value="EAL"/>
    <property type="match status" value="1"/>
</dbReference>
<dbReference type="STRING" id="349521.HCH_00344"/>
<dbReference type="EC" id="3.1.4.52" evidence="3"/>
<dbReference type="OrthoDB" id="1316910at2"/>
<dbReference type="PROSITE" id="PS50883">
    <property type="entry name" value="EAL"/>
    <property type="match status" value="1"/>
</dbReference>
<comment type="subcellular location">
    <subcellularLocation>
        <location evidence="2">Membrane</location>
    </subcellularLocation>
</comment>
<evidence type="ECO:0000313" key="13">
    <source>
        <dbReference type="Proteomes" id="UP000000238"/>
    </source>
</evidence>
<dbReference type="FunFam" id="3.30.70.270:FF:000001">
    <property type="entry name" value="Diguanylate cyclase domain protein"/>
    <property type="match status" value="1"/>
</dbReference>
<evidence type="ECO:0000259" key="11">
    <source>
        <dbReference type="PROSITE" id="PS50887"/>
    </source>
</evidence>
<evidence type="ECO:0000256" key="1">
    <source>
        <dbReference type="ARBA" id="ARBA00001946"/>
    </source>
</evidence>
<dbReference type="eggNOG" id="COG5001">
    <property type="taxonomic scope" value="Bacteria"/>
</dbReference>
<dbReference type="SMART" id="SM00052">
    <property type="entry name" value="EAL"/>
    <property type="match status" value="1"/>
</dbReference>